<reference evidence="2" key="2">
    <citation type="submission" date="2020-01" db="EMBL/GenBank/DDBJ databases">
        <authorList>
            <person name="Algora L."/>
            <person name="Schniete J.K."/>
            <person name="MacFadyen A."/>
            <person name="Hoskisson P.A."/>
            <person name="Hunter I.S."/>
            <person name="Herron P.R."/>
        </authorList>
    </citation>
    <scope>NUCLEOTIDE SEQUENCE</scope>
    <source>
        <strain evidence="2">ATCC 10970</strain>
    </source>
</reference>
<evidence type="ECO:0000313" key="2">
    <source>
        <dbReference type="EMBL" id="QST85574.1"/>
    </source>
</evidence>
<dbReference type="PANTHER" id="PTHR43324">
    <property type="match status" value="1"/>
</dbReference>
<dbReference type="SMART" id="SM00729">
    <property type="entry name" value="Elp3"/>
    <property type="match status" value="1"/>
</dbReference>
<feature type="domain" description="Elp3/MiaA/NifB-like radical SAM core" evidence="1">
    <location>
        <begin position="191"/>
        <end position="428"/>
    </location>
</feature>
<dbReference type="SUPFAM" id="SSF102114">
    <property type="entry name" value="Radical SAM enzymes"/>
    <property type="match status" value="1"/>
</dbReference>
<dbReference type="EMBL" id="CP048261">
    <property type="protein sequence ID" value="QST85574.1"/>
    <property type="molecule type" value="Genomic_DNA"/>
</dbReference>
<dbReference type="Proteomes" id="UP000011074">
    <property type="component" value="Chromosome"/>
</dbReference>
<dbReference type="SFLD" id="SFLDS00029">
    <property type="entry name" value="Radical_SAM"/>
    <property type="match status" value="1"/>
</dbReference>
<name>A0A8A1V4A4_STRR1</name>
<protein>
    <submittedName>
        <fullName evidence="2">Radical SAM protein</fullName>
    </submittedName>
</protein>
<dbReference type="InterPro" id="IPR007197">
    <property type="entry name" value="rSAM"/>
</dbReference>
<dbReference type="Gene3D" id="3.80.30.20">
    <property type="entry name" value="tm_1862 like domain"/>
    <property type="match status" value="1"/>
</dbReference>
<dbReference type="AlphaFoldDB" id="A0A8A1V4A4"/>
<dbReference type="InterPro" id="IPR023404">
    <property type="entry name" value="rSAM_horseshoe"/>
</dbReference>
<dbReference type="PANTHER" id="PTHR43324:SF1">
    <property type="entry name" value="RADICAL SAM CORE DOMAIN-CONTAINING PROTEIN"/>
    <property type="match status" value="1"/>
</dbReference>
<evidence type="ECO:0000259" key="1">
    <source>
        <dbReference type="SMART" id="SM00729"/>
    </source>
</evidence>
<proteinExistence type="predicted"/>
<dbReference type="Pfam" id="PF04055">
    <property type="entry name" value="Radical_SAM"/>
    <property type="match status" value="1"/>
</dbReference>
<reference evidence="2" key="3">
    <citation type="journal article" date="2021" name="bioRxiv">
        <title>Bilateral symmetry of linear streptomycete chromosomes.</title>
        <authorList>
            <person name="Algora-Gallardo L."/>
            <person name="Schniete J.K."/>
            <person name="Mark D.R."/>
            <person name="Hunter I.S."/>
            <person name="Herron P.R."/>
        </authorList>
    </citation>
    <scope>NUCLEOTIDE SEQUENCE</scope>
    <source>
        <strain evidence="2">ATCC 10970</strain>
    </source>
</reference>
<evidence type="ECO:0000313" key="3">
    <source>
        <dbReference type="Proteomes" id="UP000011074"/>
    </source>
</evidence>
<accession>A0A8A1V4A4</accession>
<dbReference type="InterPro" id="IPR058240">
    <property type="entry name" value="rSAM_sf"/>
</dbReference>
<organism evidence="2 3">
    <name type="scientific">Streptomyces rimosus subsp. rimosus (strain ATCC 10970 / DSM 40260 / JCM 4667 / NRRL 2234)</name>
    <dbReference type="NCBI Taxonomy" id="1265868"/>
    <lineage>
        <taxon>Bacteria</taxon>
        <taxon>Bacillati</taxon>
        <taxon>Actinomycetota</taxon>
        <taxon>Actinomycetes</taxon>
        <taxon>Kitasatosporales</taxon>
        <taxon>Streptomycetaceae</taxon>
        <taxon>Streptomyces</taxon>
    </lineage>
</organism>
<sequence length="507" mass="55871">MADVCVLLDCYTVEPSGLGVPPYVSTYVRAAWSALRRARPGAEVRYLTIDDVRWCLAGGKPEVAPPVSDPRTYSATVNRERAIALLHDAEAVVVVAGDKVPSVHLHAVNGSLEEICRALACVRGRRYLLGPLATYARISPYEFAGLFDAVHTHSVTSGDLVVGSRVPTDYGRLRAERGSFAGLVEQMCWRPIAELELYRGCTRRVFCDFCNEPGKAPVVAFRSVEDVLEEAQQLYAAGVRHFRLGQQTCFFSYRNRDEEAIRALLSGFWERCPQSVVLHIDNADPLAVASPVGARIARLVAEWCTEGNCAPMGIESFDRHVIEQNHLTCTPEVLLRAVAHVNEAGAGRGPGGLPKLLPGLNLVYGLPGESHGTHIANLTWLGRILEAGYLCHRTNVRQVRAYPGTPLAALPRREQVPSAEHFTSWKADIDHGWDRPMKERVYPLGLKIPGLQSYFVGRNGTWWRRLGSYSIQVVEEHVVTPVGTAGDLTVTGHAPRMLYGRRRAAAR</sequence>
<dbReference type="GO" id="GO:0003824">
    <property type="term" value="F:catalytic activity"/>
    <property type="evidence" value="ECO:0007669"/>
    <property type="project" value="InterPro"/>
</dbReference>
<dbReference type="GO" id="GO:0051536">
    <property type="term" value="F:iron-sulfur cluster binding"/>
    <property type="evidence" value="ECO:0007669"/>
    <property type="project" value="InterPro"/>
</dbReference>
<gene>
    <name evidence="2" type="ORF">SRIM_000365</name>
</gene>
<dbReference type="SFLD" id="SFLDG01082">
    <property type="entry name" value="B12-binding_domain_containing"/>
    <property type="match status" value="1"/>
</dbReference>
<dbReference type="InterPro" id="IPR006638">
    <property type="entry name" value="Elp3/MiaA/NifB-like_rSAM"/>
</dbReference>
<reference evidence="2" key="1">
    <citation type="submission" date="2012-12" db="EMBL/GenBank/DDBJ databases">
        <authorList>
            <person name="Pethick F.E."/>
            <person name="MacFadyen A.C."/>
            <person name="Tang Z."/>
            <person name="Sangal V."/>
            <person name="Tze-Tze L."/>
            <person name="Chu J."/>
            <person name="Guo M."/>
            <person name="Kirby R."/>
            <person name="Hoskisson P.A."/>
            <person name="Herron P.R."/>
            <person name="Hunter I.S."/>
        </authorList>
    </citation>
    <scope>NUCLEOTIDE SEQUENCE</scope>
    <source>
        <strain evidence="2">ATCC 10970</strain>
    </source>
</reference>